<dbReference type="KEGG" id="atl:Athai_06410"/>
<evidence type="ECO:0000256" key="3">
    <source>
        <dbReference type="RuleBase" id="RU362132"/>
    </source>
</evidence>
<evidence type="ECO:0000259" key="4">
    <source>
        <dbReference type="Pfam" id="PF00205"/>
    </source>
</evidence>
<proteinExistence type="inferred from homology"/>
<dbReference type="InterPro" id="IPR045229">
    <property type="entry name" value="TPP_enz"/>
</dbReference>
<feature type="domain" description="Thiamine pyrophosphate enzyme N-terminal TPP-binding" evidence="6">
    <location>
        <begin position="16"/>
        <end position="127"/>
    </location>
</feature>
<dbReference type="Pfam" id="PF02776">
    <property type="entry name" value="TPP_enzyme_N"/>
    <property type="match status" value="1"/>
</dbReference>
<evidence type="ECO:0000256" key="2">
    <source>
        <dbReference type="ARBA" id="ARBA00023052"/>
    </source>
</evidence>
<comment type="similarity">
    <text evidence="1 3">Belongs to the TPP enzyme family.</text>
</comment>
<dbReference type="SUPFAM" id="SSF52518">
    <property type="entry name" value="Thiamin diphosphate-binding fold (THDP-binding)"/>
    <property type="match status" value="2"/>
</dbReference>
<dbReference type="CDD" id="cd07035">
    <property type="entry name" value="TPP_PYR_POX_like"/>
    <property type="match status" value="1"/>
</dbReference>
<dbReference type="GO" id="GO:0009097">
    <property type="term" value="P:isoleucine biosynthetic process"/>
    <property type="evidence" value="ECO:0007669"/>
    <property type="project" value="TreeGrafter"/>
</dbReference>
<dbReference type="Pfam" id="PF00205">
    <property type="entry name" value="TPP_enzyme_M"/>
    <property type="match status" value="1"/>
</dbReference>
<dbReference type="InterPro" id="IPR029061">
    <property type="entry name" value="THDP-binding"/>
</dbReference>
<dbReference type="PANTHER" id="PTHR18968">
    <property type="entry name" value="THIAMINE PYROPHOSPHATE ENZYMES"/>
    <property type="match status" value="1"/>
</dbReference>
<dbReference type="CDD" id="cd00568">
    <property type="entry name" value="TPP_enzymes"/>
    <property type="match status" value="1"/>
</dbReference>
<evidence type="ECO:0000313" key="8">
    <source>
        <dbReference type="Proteomes" id="UP000611640"/>
    </source>
</evidence>
<feature type="domain" description="Thiamine pyrophosphate enzyme central" evidence="4">
    <location>
        <begin position="199"/>
        <end position="329"/>
    </location>
</feature>
<dbReference type="GO" id="GO:0030976">
    <property type="term" value="F:thiamine pyrophosphate binding"/>
    <property type="evidence" value="ECO:0007669"/>
    <property type="project" value="InterPro"/>
</dbReference>
<sequence>MSGTRMTENRYPGAWHAVVDFLTDRGVDTVFGLPADDLTVLDALRDSGIRFVLNRDQRNAGFMATGYALQSGAPAVCLIGKGPASTNVLTGVLEAAASAAPLVVLAAGTAVNRRGARAFQELDQVSLLRPLAKWAHRVDHPDRLVPSLEKAFTIAAAGAPGPVYLEIADDLCDTAVTRTRPWRDVAVQYPAPDPAAAATAWSAVRASRRPILLVGGGVRHRNGPGTVEQLATGLGAALFSTASGRGAVDETHELCCGLSGLYSPPEAVELWRDTDLVIALGSRLEETATFGTGFARPGVPVVQVNVDASELSTEFAGPSVVADAGRVVEDWCARLVASRREPDPDWVARAGSVPVRARQRVTADAAEAAASGAPRVAALLARLSERLPAEHVLVQENGLQDMWSYFFPSWCCAGPAGSIVPSEQTSLGFGAAAAAGVKLAAPDRTVVALVGDGAFGMLGADLAVLAEQQVGVLFLVLDNGGYGWLQSQWDKRERDDSGRGDRFRFVAPRGLGALPAAVHRAVVETSDAIGAELDRALKECAAGRVAVLEVPVALSDVPADLDELDGDFPAVEDR</sequence>
<accession>A0A7R7HUY8</accession>
<keyword evidence="2 3" id="KW-0786">Thiamine pyrophosphate</keyword>
<evidence type="ECO:0000259" key="5">
    <source>
        <dbReference type="Pfam" id="PF02775"/>
    </source>
</evidence>
<dbReference type="InterPro" id="IPR011766">
    <property type="entry name" value="TPP_enzyme_TPP-bd"/>
</dbReference>
<protein>
    <submittedName>
        <fullName evidence="7">Acetolactate synthase large subunit</fullName>
    </submittedName>
</protein>
<dbReference type="EMBL" id="AP023355">
    <property type="protein sequence ID" value="BCJ33138.1"/>
    <property type="molecule type" value="Genomic_DNA"/>
</dbReference>
<evidence type="ECO:0000259" key="6">
    <source>
        <dbReference type="Pfam" id="PF02776"/>
    </source>
</evidence>
<dbReference type="GO" id="GO:0009099">
    <property type="term" value="P:L-valine biosynthetic process"/>
    <property type="evidence" value="ECO:0007669"/>
    <property type="project" value="TreeGrafter"/>
</dbReference>
<reference evidence="7 8" key="1">
    <citation type="submission" date="2020-08" db="EMBL/GenBank/DDBJ databases">
        <title>Whole genome shotgun sequence of Actinocatenispora thailandica NBRC 105041.</title>
        <authorList>
            <person name="Komaki H."/>
            <person name="Tamura T."/>
        </authorList>
    </citation>
    <scope>NUCLEOTIDE SEQUENCE [LARGE SCALE GENOMIC DNA]</scope>
    <source>
        <strain evidence="7 8">NBRC 105041</strain>
    </source>
</reference>
<gene>
    <name evidence="7" type="ORF">Athai_06410</name>
</gene>
<dbReference type="GO" id="GO:0005948">
    <property type="term" value="C:acetolactate synthase complex"/>
    <property type="evidence" value="ECO:0007669"/>
    <property type="project" value="TreeGrafter"/>
</dbReference>
<dbReference type="InterPro" id="IPR029035">
    <property type="entry name" value="DHS-like_NAD/FAD-binding_dom"/>
</dbReference>
<keyword evidence="8" id="KW-1185">Reference proteome</keyword>
<dbReference type="Gene3D" id="3.40.50.970">
    <property type="match status" value="2"/>
</dbReference>
<dbReference type="AlphaFoldDB" id="A0A7R7HUY8"/>
<name>A0A7R7HUY8_9ACTN</name>
<evidence type="ECO:0000256" key="1">
    <source>
        <dbReference type="ARBA" id="ARBA00007812"/>
    </source>
</evidence>
<dbReference type="Gene3D" id="3.40.50.1220">
    <property type="entry name" value="TPP-binding domain"/>
    <property type="match status" value="1"/>
</dbReference>
<dbReference type="InterPro" id="IPR012001">
    <property type="entry name" value="Thiamin_PyroP_enz_TPP-bd_dom"/>
</dbReference>
<dbReference type="Proteomes" id="UP000611640">
    <property type="component" value="Chromosome"/>
</dbReference>
<dbReference type="InterPro" id="IPR012000">
    <property type="entry name" value="Thiamin_PyroP_enz_cen_dom"/>
</dbReference>
<dbReference type="GO" id="GO:0050660">
    <property type="term" value="F:flavin adenine dinucleotide binding"/>
    <property type="evidence" value="ECO:0007669"/>
    <property type="project" value="TreeGrafter"/>
</dbReference>
<dbReference type="FunFam" id="3.40.50.970:FF:000007">
    <property type="entry name" value="Acetolactate synthase"/>
    <property type="match status" value="1"/>
</dbReference>
<evidence type="ECO:0000313" key="7">
    <source>
        <dbReference type="EMBL" id="BCJ33138.1"/>
    </source>
</evidence>
<organism evidence="7 8">
    <name type="scientific">Actinocatenispora thailandica</name>
    <dbReference type="NCBI Taxonomy" id="227318"/>
    <lineage>
        <taxon>Bacteria</taxon>
        <taxon>Bacillati</taxon>
        <taxon>Actinomycetota</taxon>
        <taxon>Actinomycetes</taxon>
        <taxon>Micromonosporales</taxon>
        <taxon>Micromonosporaceae</taxon>
        <taxon>Actinocatenispora</taxon>
    </lineage>
</organism>
<feature type="domain" description="Thiamine pyrophosphate enzyme TPP-binding" evidence="5">
    <location>
        <begin position="415"/>
        <end position="550"/>
    </location>
</feature>
<dbReference type="Pfam" id="PF02775">
    <property type="entry name" value="TPP_enzyme_C"/>
    <property type="match status" value="1"/>
</dbReference>
<dbReference type="PANTHER" id="PTHR18968:SF13">
    <property type="entry name" value="ACETOLACTATE SYNTHASE CATALYTIC SUBUNIT, MITOCHONDRIAL"/>
    <property type="match status" value="1"/>
</dbReference>
<dbReference type="SUPFAM" id="SSF52467">
    <property type="entry name" value="DHS-like NAD/FAD-binding domain"/>
    <property type="match status" value="1"/>
</dbReference>
<dbReference type="GO" id="GO:0003984">
    <property type="term" value="F:acetolactate synthase activity"/>
    <property type="evidence" value="ECO:0007669"/>
    <property type="project" value="TreeGrafter"/>
</dbReference>
<dbReference type="GO" id="GO:0000287">
    <property type="term" value="F:magnesium ion binding"/>
    <property type="evidence" value="ECO:0007669"/>
    <property type="project" value="InterPro"/>
</dbReference>